<sequence>MCQAIVTHFTCIWCNDRWNSVKEDIICPEAKGPLEKGVFGGCGLISGVDKSIHDQMPHVDWESSWKRRMIIRDFRMSTLKLVPSYIRFSVPAHPDQYSPCIGGRM</sequence>
<evidence type="ECO:0000313" key="2">
    <source>
        <dbReference type="Proteomes" id="UP000266234"/>
    </source>
</evidence>
<name>A0A395T9X7_9HYPO</name>
<comment type="caution">
    <text evidence="1">The sequence shown here is derived from an EMBL/GenBank/DDBJ whole genome shotgun (WGS) entry which is preliminary data.</text>
</comment>
<dbReference type="EMBL" id="PXOG01000009">
    <property type="protein sequence ID" value="RGP81483.1"/>
    <property type="molecule type" value="Genomic_DNA"/>
</dbReference>
<protein>
    <submittedName>
        <fullName evidence="1">Uncharacterized protein</fullName>
    </submittedName>
</protein>
<dbReference type="OrthoDB" id="4964811at2759"/>
<gene>
    <name evidence="1" type="ORF">FLONG3_352</name>
</gene>
<keyword evidence="2" id="KW-1185">Reference proteome</keyword>
<reference evidence="1 2" key="1">
    <citation type="journal article" date="2018" name="PLoS Pathog.">
        <title>Evolution of structural diversity of trichothecenes, a family of toxins produced by plant pathogenic and entomopathogenic fungi.</title>
        <authorList>
            <person name="Proctor R.H."/>
            <person name="McCormick S.P."/>
            <person name="Kim H.S."/>
            <person name="Cardoza R.E."/>
            <person name="Stanley A.M."/>
            <person name="Lindo L."/>
            <person name="Kelly A."/>
            <person name="Brown D.W."/>
            <person name="Lee T."/>
            <person name="Vaughan M.M."/>
            <person name="Alexander N.J."/>
            <person name="Busman M."/>
            <person name="Gutierrez S."/>
        </authorList>
    </citation>
    <scope>NUCLEOTIDE SEQUENCE [LARGE SCALE GENOMIC DNA]</scope>
    <source>
        <strain evidence="1 2">NRRL 20695</strain>
    </source>
</reference>
<evidence type="ECO:0000313" key="1">
    <source>
        <dbReference type="EMBL" id="RGP81483.1"/>
    </source>
</evidence>
<organism evidence="1 2">
    <name type="scientific">Fusarium longipes</name>
    <dbReference type="NCBI Taxonomy" id="694270"/>
    <lineage>
        <taxon>Eukaryota</taxon>
        <taxon>Fungi</taxon>
        <taxon>Dikarya</taxon>
        <taxon>Ascomycota</taxon>
        <taxon>Pezizomycotina</taxon>
        <taxon>Sordariomycetes</taxon>
        <taxon>Hypocreomycetidae</taxon>
        <taxon>Hypocreales</taxon>
        <taxon>Nectriaceae</taxon>
        <taxon>Fusarium</taxon>
    </lineage>
</organism>
<proteinExistence type="predicted"/>
<accession>A0A395T9X7</accession>
<dbReference type="Proteomes" id="UP000266234">
    <property type="component" value="Unassembled WGS sequence"/>
</dbReference>
<dbReference type="AlphaFoldDB" id="A0A395T9X7"/>